<sequence>MLVKWKKIKKTKKIICLMAAALTIMALCFPLLAESERILYFEAGDLVTELTVEIGTEEPNLPHTLRAVVALELEEEDMVAEQIQPSIPASELEPAEQQAGEQSEPAEPEEFDHEPVESPDLEEPESEPVESAEPE</sequence>
<organism evidence="2 3">
    <name type="scientific">Lacrimispora amygdalina</name>
    <dbReference type="NCBI Taxonomy" id="253257"/>
    <lineage>
        <taxon>Bacteria</taxon>
        <taxon>Bacillati</taxon>
        <taxon>Bacillota</taxon>
        <taxon>Clostridia</taxon>
        <taxon>Lachnospirales</taxon>
        <taxon>Lachnospiraceae</taxon>
        <taxon>Lacrimispora</taxon>
    </lineage>
</organism>
<dbReference type="EMBL" id="QOHO01000133">
    <property type="protein sequence ID" value="RFZ75641.1"/>
    <property type="molecule type" value="Genomic_DNA"/>
</dbReference>
<feature type="non-terminal residue" evidence="2">
    <location>
        <position position="135"/>
    </location>
</feature>
<dbReference type="Proteomes" id="UP000260680">
    <property type="component" value="Unassembled WGS sequence"/>
</dbReference>
<feature type="region of interest" description="Disordered" evidence="1">
    <location>
        <begin position="79"/>
        <end position="135"/>
    </location>
</feature>
<evidence type="ECO:0000313" key="3">
    <source>
        <dbReference type="Proteomes" id="UP000260680"/>
    </source>
</evidence>
<protein>
    <submittedName>
        <fullName evidence="2">Uncharacterized protein</fullName>
    </submittedName>
</protein>
<gene>
    <name evidence="2" type="ORF">DS742_27925</name>
</gene>
<evidence type="ECO:0000313" key="2">
    <source>
        <dbReference type="EMBL" id="RFZ75641.1"/>
    </source>
</evidence>
<evidence type="ECO:0000256" key="1">
    <source>
        <dbReference type="SAM" id="MobiDB-lite"/>
    </source>
</evidence>
<dbReference type="AlphaFoldDB" id="A0A3E2N3Z8"/>
<proteinExistence type="predicted"/>
<reference evidence="2 3" key="1">
    <citation type="submission" date="2018-07" db="EMBL/GenBank/DDBJ databases">
        <title>New species, Clostridium PI-S10-A1B.</title>
        <authorList>
            <person name="Krishna G."/>
            <person name="Summeta K."/>
            <person name="Shikha S."/>
            <person name="Prabhu P.B."/>
            <person name="Suresh K."/>
        </authorList>
    </citation>
    <scope>NUCLEOTIDE SEQUENCE [LARGE SCALE GENOMIC DNA]</scope>
    <source>
        <strain evidence="2 3">PI-S10-A1B</strain>
    </source>
</reference>
<name>A0A3E2N3Z8_9FIRM</name>
<comment type="caution">
    <text evidence="2">The sequence shown here is derived from an EMBL/GenBank/DDBJ whole genome shotgun (WGS) entry which is preliminary data.</text>
</comment>
<accession>A0A3E2N3Z8</accession>
<feature type="compositionally biased region" description="Acidic residues" evidence="1">
    <location>
        <begin position="104"/>
        <end position="135"/>
    </location>
</feature>